<evidence type="ECO:0000256" key="2">
    <source>
        <dbReference type="SAM" id="SignalP"/>
    </source>
</evidence>
<dbReference type="PANTHER" id="PTHR31157">
    <property type="entry name" value="SCP DOMAIN-CONTAINING PROTEIN"/>
    <property type="match status" value="1"/>
</dbReference>
<reference evidence="4" key="1">
    <citation type="submission" date="2021-01" db="EMBL/GenBank/DDBJ databases">
        <title>Whole genome shotgun sequence of Actinoplanes capillaceus NBRC 16408.</title>
        <authorList>
            <person name="Komaki H."/>
            <person name="Tamura T."/>
        </authorList>
    </citation>
    <scope>NUCLEOTIDE SEQUENCE [LARGE SCALE GENOMIC DNA]</scope>
    <source>
        <strain evidence="4">NBRC 16408</strain>
    </source>
</reference>
<keyword evidence="2" id="KW-0732">Signal</keyword>
<dbReference type="Gene3D" id="3.40.33.10">
    <property type="entry name" value="CAP"/>
    <property type="match status" value="1"/>
</dbReference>
<gene>
    <name evidence="4" type="ORF">Aca07nite_00520</name>
</gene>
<accession>A0ABQ3W6U3</accession>
<evidence type="ECO:0000256" key="1">
    <source>
        <dbReference type="SAM" id="MobiDB-lite"/>
    </source>
</evidence>
<dbReference type="CDD" id="cd05379">
    <property type="entry name" value="CAP_bacterial"/>
    <property type="match status" value="1"/>
</dbReference>
<feature type="domain" description="SCP" evidence="3">
    <location>
        <begin position="141"/>
        <end position="255"/>
    </location>
</feature>
<dbReference type="Pfam" id="PF00188">
    <property type="entry name" value="CAP"/>
    <property type="match status" value="1"/>
</dbReference>
<feature type="chain" id="PRO_5046969681" description="SCP domain-containing protein" evidence="2">
    <location>
        <begin position="48"/>
        <end position="257"/>
    </location>
</feature>
<dbReference type="PANTHER" id="PTHR31157:SF1">
    <property type="entry name" value="SCP DOMAIN-CONTAINING PROTEIN"/>
    <property type="match status" value="1"/>
</dbReference>
<feature type="region of interest" description="Disordered" evidence="1">
    <location>
        <begin position="82"/>
        <end position="133"/>
    </location>
</feature>
<organism evidence="4">
    <name type="scientific">Actinoplanes campanulatus</name>
    <dbReference type="NCBI Taxonomy" id="113559"/>
    <lineage>
        <taxon>Bacteria</taxon>
        <taxon>Bacillati</taxon>
        <taxon>Actinomycetota</taxon>
        <taxon>Actinomycetes</taxon>
        <taxon>Micromonosporales</taxon>
        <taxon>Micromonosporaceae</taxon>
        <taxon>Actinoplanes</taxon>
    </lineage>
</organism>
<protein>
    <recommendedName>
        <fullName evidence="3">SCP domain-containing protein</fullName>
    </recommendedName>
</protein>
<evidence type="ECO:0000313" key="4">
    <source>
        <dbReference type="EMBL" id="GID42777.1"/>
    </source>
</evidence>
<proteinExistence type="predicted"/>
<dbReference type="EMBL" id="BOMF01000001">
    <property type="protein sequence ID" value="GID42777.1"/>
    <property type="molecule type" value="Genomic_DNA"/>
</dbReference>
<dbReference type="SUPFAM" id="SSF55797">
    <property type="entry name" value="PR-1-like"/>
    <property type="match status" value="1"/>
</dbReference>
<sequence>MSPQTAGITFRKGLLLRQLLRRFAVTALLTPVAAIGATTMIASSAEAAPAKPGPTQPDYGQYGSWYGSGNYDSGRYGSGNYDSGRYGSWNPGPGQRPSRPAPTTPAPTKPAPSQPAPTTPAPGNTTPAKSTEQALQDEVNRLINVERGKNGCSALTVNDQLTKAARDHSAWMAQTGTFSHTGSGGSSFVDRAKAAGYAQPSAENIAYGYRTAAEVVNGWMNSPGHRTNIVNCKSKTVGVGVVFKADGTPYYTQDFGY</sequence>
<feature type="signal peptide" evidence="2">
    <location>
        <begin position="1"/>
        <end position="47"/>
    </location>
</feature>
<comment type="caution">
    <text evidence="4">The sequence shown here is derived from an EMBL/GenBank/DDBJ whole genome shotgun (WGS) entry which is preliminary data.</text>
</comment>
<feature type="compositionally biased region" description="Pro residues" evidence="1">
    <location>
        <begin position="99"/>
        <end position="120"/>
    </location>
</feature>
<dbReference type="InterPro" id="IPR014044">
    <property type="entry name" value="CAP_dom"/>
</dbReference>
<evidence type="ECO:0000259" key="3">
    <source>
        <dbReference type="Pfam" id="PF00188"/>
    </source>
</evidence>
<name>A0ABQ3W6U3_9ACTN</name>
<dbReference type="InterPro" id="IPR035940">
    <property type="entry name" value="CAP_sf"/>
</dbReference>